<evidence type="ECO:0000313" key="4">
    <source>
        <dbReference type="EMBL" id="TVX94205.1"/>
    </source>
</evidence>
<keyword evidence="5" id="KW-1185">Reference proteome</keyword>
<dbReference type="RefSeq" id="WP_144991316.1">
    <property type="nucleotide sequence ID" value="NZ_VNJK01000001.1"/>
</dbReference>
<dbReference type="InterPro" id="IPR050595">
    <property type="entry name" value="Bact_response_regulator"/>
</dbReference>
<dbReference type="PROSITE" id="PS50110">
    <property type="entry name" value="RESPONSE_REGULATORY"/>
    <property type="match status" value="1"/>
</dbReference>
<dbReference type="InterPro" id="IPR011006">
    <property type="entry name" value="CheY-like_superfamily"/>
</dbReference>
<dbReference type="Proteomes" id="UP000318102">
    <property type="component" value="Unassembled WGS sequence"/>
</dbReference>
<dbReference type="PANTHER" id="PTHR44591">
    <property type="entry name" value="STRESS RESPONSE REGULATOR PROTEIN 1"/>
    <property type="match status" value="1"/>
</dbReference>
<reference evidence="4 5" key="1">
    <citation type="submission" date="2019-07" db="EMBL/GenBank/DDBJ databases">
        <authorList>
            <person name="Kim J."/>
        </authorList>
    </citation>
    <scope>NUCLEOTIDE SEQUENCE [LARGE SCALE GENOMIC DNA]</scope>
    <source>
        <strain evidence="4 5">N4</strain>
    </source>
</reference>
<dbReference type="Gene3D" id="3.40.50.2300">
    <property type="match status" value="1"/>
</dbReference>
<dbReference type="GO" id="GO:0003677">
    <property type="term" value="F:DNA binding"/>
    <property type="evidence" value="ECO:0007669"/>
    <property type="project" value="InterPro"/>
</dbReference>
<dbReference type="Gene3D" id="2.40.50.1020">
    <property type="entry name" value="LytTr DNA-binding domain"/>
    <property type="match status" value="1"/>
</dbReference>
<evidence type="ECO:0000259" key="3">
    <source>
        <dbReference type="PROSITE" id="PS50110"/>
    </source>
</evidence>
<name>A0A559J2T9_9BACL</name>
<dbReference type="EMBL" id="VNJK01000001">
    <property type="protein sequence ID" value="TVX94205.1"/>
    <property type="molecule type" value="Genomic_DNA"/>
</dbReference>
<keyword evidence="1 2" id="KW-0597">Phosphoprotein</keyword>
<gene>
    <name evidence="4" type="ORF">FPZ44_14775</name>
</gene>
<dbReference type="PANTHER" id="PTHR44591:SF3">
    <property type="entry name" value="RESPONSE REGULATORY DOMAIN-CONTAINING PROTEIN"/>
    <property type="match status" value="1"/>
</dbReference>
<comment type="caution">
    <text evidence="4">The sequence shown here is derived from an EMBL/GenBank/DDBJ whole genome shotgun (WGS) entry which is preliminary data.</text>
</comment>
<protein>
    <submittedName>
        <fullName evidence="4">Response regulator</fullName>
    </submittedName>
</protein>
<dbReference type="InterPro" id="IPR001789">
    <property type="entry name" value="Sig_transdc_resp-reg_receiver"/>
</dbReference>
<dbReference type="SMART" id="SM00850">
    <property type="entry name" value="LytTR"/>
    <property type="match status" value="1"/>
</dbReference>
<dbReference type="Pfam" id="PF04397">
    <property type="entry name" value="LytTR"/>
    <property type="match status" value="1"/>
</dbReference>
<evidence type="ECO:0000313" key="5">
    <source>
        <dbReference type="Proteomes" id="UP000318102"/>
    </source>
</evidence>
<organism evidence="4 5">
    <name type="scientific">Paenibacillus agilis</name>
    <dbReference type="NCBI Taxonomy" id="3020863"/>
    <lineage>
        <taxon>Bacteria</taxon>
        <taxon>Bacillati</taxon>
        <taxon>Bacillota</taxon>
        <taxon>Bacilli</taxon>
        <taxon>Bacillales</taxon>
        <taxon>Paenibacillaceae</taxon>
        <taxon>Paenibacillus</taxon>
    </lineage>
</organism>
<dbReference type="GO" id="GO:0000160">
    <property type="term" value="P:phosphorelay signal transduction system"/>
    <property type="evidence" value="ECO:0007669"/>
    <property type="project" value="InterPro"/>
</dbReference>
<evidence type="ECO:0000256" key="2">
    <source>
        <dbReference type="PROSITE-ProRule" id="PRU00169"/>
    </source>
</evidence>
<dbReference type="InterPro" id="IPR007492">
    <property type="entry name" value="LytTR_DNA-bd_dom"/>
</dbReference>
<feature type="modified residue" description="4-aspartylphosphate" evidence="2">
    <location>
        <position position="63"/>
    </location>
</feature>
<dbReference type="SUPFAM" id="SSF52172">
    <property type="entry name" value="CheY-like"/>
    <property type="match status" value="1"/>
</dbReference>
<proteinExistence type="predicted"/>
<evidence type="ECO:0000256" key="1">
    <source>
        <dbReference type="ARBA" id="ARBA00022553"/>
    </source>
</evidence>
<feature type="domain" description="Response regulatory" evidence="3">
    <location>
        <begin position="13"/>
        <end position="128"/>
    </location>
</feature>
<sequence length="269" mass="30703">MMLAKSSTNTIFTAIIAEDHMAQTEILIRLAERNGIAVVDTVSSGEKLIQSYLSHVPDVIITDIGLKQSSGLDACRELKRQGYDPFIIVVTGIMDVRMAEQSSELDSLSYLVKPITEDRFKRSIQKIIERIDNRMRLSSPYTSKGYLITCRQKIRDVDGGVIYRDLHVNEEHIVYITKYGKETTITLMYNHVEHKIRTTLSLKQLNELTTKQIFQANKSQLVNVKFIHQVCADLITYGNYEIILHGVSETVTLSRNCYIHFERASTTIK</sequence>
<dbReference type="OrthoDB" id="2613162at2"/>
<dbReference type="SMART" id="SM00448">
    <property type="entry name" value="REC"/>
    <property type="match status" value="1"/>
</dbReference>
<accession>A0A559J2T9</accession>
<dbReference type="Pfam" id="PF00072">
    <property type="entry name" value="Response_reg"/>
    <property type="match status" value="1"/>
</dbReference>
<dbReference type="AlphaFoldDB" id="A0A559J2T9"/>